<name>A0AAU9AFL9_LYSEN</name>
<proteinExistence type="predicted"/>
<organism evidence="1 2">
    <name type="scientific">Lysobacter enzymogenes</name>
    <dbReference type="NCBI Taxonomy" id="69"/>
    <lineage>
        <taxon>Bacteria</taxon>
        <taxon>Pseudomonadati</taxon>
        <taxon>Pseudomonadota</taxon>
        <taxon>Gammaproteobacteria</taxon>
        <taxon>Lysobacterales</taxon>
        <taxon>Lysobacteraceae</taxon>
        <taxon>Lysobacter</taxon>
    </lineage>
</organism>
<dbReference type="EMBL" id="AP014940">
    <property type="protein sequence ID" value="BAV96962.1"/>
    <property type="molecule type" value="Genomic_DNA"/>
</dbReference>
<dbReference type="AlphaFoldDB" id="A0AAU9AFL9"/>
<dbReference type="KEGG" id="lem:LEN_1475"/>
<dbReference type="GeneID" id="83066766"/>
<dbReference type="RefSeq" id="WP_172437172.1">
    <property type="nucleotide sequence ID" value="NZ_AP014940.1"/>
</dbReference>
<gene>
    <name evidence="1" type="ORF">LEN_1475</name>
</gene>
<dbReference type="Proteomes" id="UP000218824">
    <property type="component" value="Chromosome"/>
</dbReference>
<sequence>MSRAPAPAAAPLTLSIERLRLDGPALSPLQTQQLQRAFAAELTRLHRIEPLAPRSGALASLQAPPLGAATGDPVRLGVELARGLHRALVRGP</sequence>
<reference evidence="1 2" key="1">
    <citation type="journal article" date="2017" name="DNA Res.">
        <title>Complete genome sequence and expression profile of the commercial lytic enzyme producer Lysobacter enzymogenes M497-1.</title>
        <authorList>
            <person name="Takami H."/>
            <person name="Toyoda A."/>
            <person name="Uchiyama I."/>
            <person name="Itoh T."/>
            <person name="Takaki Y."/>
            <person name="Arai W."/>
            <person name="Nishi S."/>
            <person name="Kawai M."/>
            <person name="Shinya K."/>
            <person name="Ikeda H."/>
        </authorList>
    </citation>
    <scope>NUCLEOTIDE SEQUENCE [LARGE SCALE GENOMIC DNA]</scope>
    <source>
        <strain evidence="1 2">M497-1</strain>
    </source>
</reference>
<accession>A0AAU9AFL9</accession>
<evidence type="ECO:0000313" key="2">
    <source>
        <dbReference type="Proteomes" id="UP000218824"/>
    </source>
</evidence>
<evidence type="ECO:0000313" key="1">
    <source>
        <dbReference type="EMBL" id="BAV96962.1"/>
    </source>
</evidence>
<protein>
    <submittedName>
        <fullName evidence="1">Uncharacterized protein</fullName>
    </submittedName>
</protein>